<dbReference type="GO" id="GO:0007059">
    <property type="term" value="P:chromosome segregation"/>
    <property type="evidence" value="ECO:0007669"/>
    <property type="project" value="UniProtKB-KW"/>
</dbReference>
<dbReference type="SUPFAM" id="SSF56349">
    <property type="entry name" value="DNA breaking-rejoining enzymes"/>
    <property type="match status" value="1"/>
</dbReference>
<dbReference type="Proteomes" id="UP001205063">
    <property type="component" value="Unassembled WGS sequence"/>
</dbReference>
<evidence type="ECO:0000256" key="3">
    <source>
        <dbReference type="ARBA" id="ARBA00008857"/>
    </source>
</evidence>
<evidence type="ECO:0000313" key="15">
    <source>
        <dbReference type="Proteomes" id="UP001205063"/>
    </source>
</evidence>
<dbReference type="GO" id="GO:0005737">
    <property type="term" value="C:cytoplasm"/>
    <property type="evidence" value="ECO:0007669"/>
    <property type="project" value="UniProtKB-SubCell"/>
</dbReference>
<dbReference type="PANTHER" id="PTHR30349:SF77">
    <property type="entry name" value="TYROSINE RECOMBINASE XERC"/>
    <property type="match status" value="1"/>
</dbReference>
<evidence type="ECO:0000256" key="6">
    <source>
        <dbReference type="ARBA" id="ARBA00022829"/>
    </source>
</evidence>
<feature type="domain" description="Core-binding (CB)" evidence="13">
    <location>
        <begin position="41"/>
        <end position="123"/>
    </location>
</feature>
<evidence type="ECO:0000256" key="8">
    <source>
        <dbReference type="ARBA" id="ARBA00023125"/>
    </source>
</evidence>
<evidence type="ECO:0000256" key="10">
    <source>
        <dbReference type="ARBA" id="ARBA00023306"/>
    </source>
</evidence>
<keyword evidence="4" id="KW-0963">Cytoplasm</keyword>
<evidence type="ECO:0000256" key="1">
    <source>
        <dbReference type="ARBA" id="ARBA00003283"/>
    </source>
</evidence>
<keyword evidence="10" id="KW-0131">Cell cycle</keyword>
<dbReference type="EMBL" id="JANGAB010000002">
    <property type="protein sequence ID" value="MCQ4949136.1"/>
    <property type="molecule type" value="Genomic_DNA"/>
</dbReference>
<evidence type="ECO:0000256" key="4">
    <source>
        <dbReference type="ARBA" id="ARBA00022490"/>
    </source>
</evidence>
<evidence type="ECO:0000259" key="13">
    <source>
        <dbReference type="PROSITE" id="PS51900"/>
    </source>
</evidence>
<dbReference type="RefSeq" id="WP_256135825.1">
    <property type="nucleotide sequence ID" value="NZ_JANGAB010000002.1"/>
</dbReference>
<dbReference type="GO" id="GO:0015074">
    <property type="term" value="P:DNA integration"/>
    <property type="evidence" value="ECO:0007669"/>
    <property type="project" value="UniProtKB-KW"/>
</dbReference>
<dbReference type="Pfam" id="PF13495">
    <property type="entry name" value="Phage_int_SAM_4"/>
    <property type="match status" value="1"/>
</dbReference>
<dbReference type="InterPro" id="IPR044068">
    <property type="entry name" value="CB"/>
</dbReference>
<gene>
    <name evidence="14" type="ORF">NE646_05580</name>
</gene>
<proteinExistence type="inferred from homology"/>
<name>A0AAW5K816_9FIRM</name>
<evidence type="ECO:0000259" key="12">
    <source>
        <dbReference type="PROSITE" id="PS51898"/>
    </source>
</evidence>
<comment type="function">
    <text evidence="1">Site-specific tyrosine recombinase, which acts by catalyzing the cutting and rejoining of the recombining DNA molecules.</text>
</comment>
<comment type="similarity">
    <text evidence="3">Belongs to the 'phage' integrase family.</text>
</comment>
<reference evidence="14" key="1">
    <citation type="submission" date="2022-06" db="EMBL/GenBank/DDBJ databases">
        <title>Isolation of gut microbiota from human fecal samples.</title>
        <authorList>
            <person name="Pamer E.G."/>
            <person name="Barat B."/>
            <person name="Waligurski E."/>
            <person name="Medina S."/>
            <person name="Paddock L."/>
            <person name="Mostad J."/>
        </authorList>
    </citation>
    <scope>NUCLEOTIDE SEQUENCE</scope>
    <source>
        <strain evidence="14">DFI.7.96</strain>
    </source>
</reference>
<dbReference type="AlphaFoldDB" id="A0AAW5K816"/>
<keyword evidence="5" id="KW-0132">Cell division</keyword>
<evidence type="ECO:0000256" key="5">
    <source>
        <dbReference type="ARBA" id="ARBA00022618"/>
    </source>
</evidence>
<dbReference type="Gene3D" id="1.10.443.10">
    <property type="entry name" value="Intergrase catalytic core"/>
    <property type="match status" value="1"/>
</dbReference>
<accession>A0AAW5K816</accession>
<organism evidence="14 15">
    <name type="scientific">Bittarella massiliensis</name>
    <name type="common">ex Durand et al. 2017</name>
    <dbReference type="NCBI Taxonomy" id="1720313"/>
    <lineage>
        <taxon>Bacteria</taxon>
        <taxon>Bacillati</taxon>
        <taxon>Bacillota</taxon>
        <taxon>Clostridia</taxon>
        <taxon>Eubacteriales</taxon>
        <taxon>Oscillospiraceae</taxon>
        <taxon>Bittarella (ex Durand et al. 2017)</taxon>
    </lineage>
</organism>
<evidence type="ECO:0000256" key="11">
    <source>
        <dbReference type="PROSITE-ProRule" id="PRU01248"/>
    </source>
</evidence>
<dbReference type="InterPro" id="IPR002104">
    <property type="entry name" value="Integrase_catalytic"/>
</dbReference>
<evidence type="ECO:0000256" key="7">
    <source>
        <dbReference type="ARBA" id="ARBA00022908"/>
    </source>
</evidence>
<dbReference type="PANTHER" id="PTHR30349">
    <property type="entry name" value="PHAGE INTEGRASE-RELATED"/>
    <property type="match status" value="1"/>
</dbReference>
<dbReference type="PROSITE" id="PS51898">
    <property type="entry name" value="TYR_RECOMBINASE"/>
    <property type="match status" value="1"/>
</dbReference>
<keyword evidence="6" id="KW-0159">Chromosome partition</keyword>
<comment type="subcellular location">
    <subcellularLocation>
        <location evidence="2">Cytoplasm</location>
    </subcellularLocation>
</comment>
<dbReference type="GO" id="GO:0003677">
    <property type="term" value="F:DNA binding"/>
    <property type="evidence" value="ECO:0007669"/>
    <property type="project" value="UniProtKB-UniRule"/>
</dbReference>
<dbReference type="GO" id="GO:0006310">
    <property type="term" value="P:DNA recombination"/>
    <property type="evidence" value="ECO:0007669"/>
    <property type="project" value="UniProtKB-KW"/>
</dbReference>
<evidence type="ECO:0000256" key="2">
    <source>
        <dbReference type="ARBA" id="ARBA00004496"/>
    </source>
</evidence>
<dbReference type="InterPro" id="IPR013762">
    <property type="entry name" value="Integrase-like_cat_sf"/>
</dbReference>
<keyword evidence="7" id="KW-0229">DNA integration</keyword>
<sequence length="323" mass="36936">MDAKSELTGALLAAFPGLEEARLAEVLAPYQVGREDAGGRSNLRRRIRQFLTAKRIDGLSEKTLKNYSYDLTIFEGQVKKHIAKINTDDIREYIAYLYDERGNADSSVQTKINTLRSFFSWSRDEGIVKRNPMSKIKSMKLDKKHARKPLTSEEVERMRDACRTYREKAMLEFFVSSGVRLDEAATIEVDSLNLQDRSVTVHGKGDKSRTVYFSVRARLMIELYLKDRRGGSALFASGRRPYGAIKHRAIERIIQGIGERAGLNHRVHPHLLRHTFATAAYDKGMDLSILQRLLGHEELDTTQIYAEISVEHIRRQYDKFVAA</sequence>
<comment type="caution">
    <text evidence="14">The sequence shown here is derived from an EMBL/GenBank/DDBJ whole genome shotgun (WGS) entry which is preliminary data.</text>
</comment>
<dbReference type="InterPro" id="IPR011010">
    <property type="entry name" value="DNA_brk_join_enz"/>
</dbReference>
<dbReference type="PROSITE" id="PS51900">
    <property type="entry name" value="CB"/>
    <property type="match status" value="1"/>
</dbReference>
<keyword evidence="8 11" id="KW-0238">DNA-binding</keyword>
<evidence type="ECO:0000256" key="9">
    <source>
        <dbReference type="ARBA" id="ARBA00023172"/>
    </source>
</evidence>
<dbReference type="NCBIfam" id="NF040815">
    <property type="entry name" value="recomb_XerA_Arch"/>
    <property type="match status" value="1"/>
</dbReference>
<keyword evidence="9" id="KW-0233">DNA recombination</keyword>
<feature type="domain" description="Tyr recombinase" evidence="12">
    <location>
        <begin position="145"/>
        <end position="318"/>
    </location>
</feature>
<protein>
    <submittedName>
        <fullName evidence="14">Tyrosine-type recombinase/integrase</fullName>
    </submittedName>
</protein>
<dbReference type="InterPro" id="IPR004107">
    <property type="entry name" value="Integrase_SAM-like_N"/>
</dbReference>
<evidence type="ECO:0000313" key="14">
    <source>
        <dbReference type="EMBL" id="MCQ4949136.1"/>
    </source>
</evidence>
<dbReference type="Pfam" id="PF00589">
    <property type="entry name" value="Phage_integrase"/>
    <property type="match status" value="1"/>
</dbReference>
<dbReference type="InterPro" id="IPR010998">
    <property type="entry name" value="Integrase_recombinase_N"/>
</dbReference>
<dbReference type="GO" id="GO:0051301">
    <property type="term" value="P:cell division"/>
    <property type="evidence" value="ECO:0007669"/>
    <property type="project" value="UniProtKB-KW"/>
</dbReference>
<dbReference type="Gene3D" id="1.10.150.130">
    <property type="match status" value="1"/>
</dbReference>
<dbReference type="InterPro" id="IPR050090">
    <property type="entry name" value="Tyrosine_recombinase_XerCD"/>
</dbReference>